<dbReference type="SUPFAM" id="SSF54106">
    <property type="entry name" value="LysM domain"/>
    <property type="match status" value="1"/>
</dbReference>
<dbReference type="AlphaFoldDB" id="A0A6M0CYD4"/>
<dbReference type="Pfam" id="PF01476">
    <property type="entry name" value="LysM"/>
    <property type="match status" value="1"/>
</dbReference>
<evidence type="ECO:0000256" key="1">
    <source>
        <dbReference type="ARBA" id="ARBA00022529"/>
    </source>
</evidence>
<sequence length="265" mass="30493">MVRIVIGIVCCIVLLSSCGNQRRTVENAPKKEKPIIKQSPRDTVKIYVAKRMANYEEYIAAFKDIAMEEMTKSGIPASITLAQGLLESGGGNSNLSLRSNNHFGIKCHKGWKGYRVYHDDDEKGECFRKYTHPRHSFRDHSVFLTTRSRYLFLFSYPKDDYKKWARGLKTAGYATDRRYPQKLIDLIKKYELYRYDALVLGKDSSVAEVVTDGKDKYQVKKGDTLYSISRRFKISVLELKKLNGLETNDLHIGQVLFTKPLPKDF</sequence>
<reference evidence="6 7" key="1">
    <citation type="submission" date="2020-01" db="EMBL/GenBank/DDBJ databases">
        <title>Spongiivirga citrea KCTC 32990T.</title>
        <authorList>
            <person name="Wang G."/>
        </authorList>
    </citation>
    <scope>NUCLEOTIDE SEQUENCE [LARGE SCALE GENOMIC DNA]</scope>
    <source>
        <strain evidence="6 7">KCTC 32990</strain>
    </source>
</reference>
<dbReference type="SMART" id="SM00257">
    <property type="entry name" value="LysM"/>
    <property type="match status" value="1"/>
</dbReference>
<keyword evidence="3" id="KW-0378">Hydrolase</keyword>
<dbReference type="CDD" id="cd00118">
    <property type="entry name" value="LysM"/>
    <property type="match status" value="1"/>
</dbReference>
<dbReference type="GO" id="GO:0004040">
    <property type="term" value="F:amidase activity"/>
    <property type="evidence" value="ECO:0007669"/>
    <property type="project" value="InterPro"/>
</dbReference>
<dbReference type="Pfam" id="PF01832">
    <property type="entry name" value="Glucosaminidase"/>
    <property type="match status" value="1"/>
</dbReference>
<dbReference type="PROSITE" id="PS51782">
    <property type="entry name" value="LYSM"/>
    <property type="match status" value="1"/>
</dbReference>
<dbReference type="GO" id="GO:0042742">
    <property type="term" value="P:defense response to bacterium"/>
    <property type="evidence" value="ECO:0007669"/>
    <property type="project" value="UniProtKB-KW"/>
</dbReference>
<keyword evidence="7" id="KW-1185">Reference proteome</keyword>
<feature type="domain" description="LysM" evidence="5">
    <location>
        <begin position="215"/>
        <end position="258"/>
    </location>
</feature>
<keyword evidence="1" id="KW-0929">Antimicrobial</keyword>
<dbReference type="InterPro" id="IPR002901">
    <property type="entry name" value="MGlyc_endo_b_GlcNAc-like_dom"/>
</dbReference>
<evidence type="ECO:0000313" key="6">
    <source>
        <dbReference type="EMBL" id="NER18720.1"/>
    </source>
</evidence>
<accession>A0A6M0CYD4</accession>
<dbReference type="EMBL" id="JAABOQ010000007">
    <property type="protein sequence ID" value="NER18720.1"/>
    <property type="molecule type" value="Genomic_DNA"/>
</dbReference>
<organism evidence="6 7">
    <name type="scientific">Spongiivirga citrea</name>
    <dbReference type="NCBI Taxonomy" id="1481457"/>
    <lineage>
        <taxon>Bacteria</taxon>
        <taxon>Pseudomonadati</taxon>
        <taxon>Bacteroidota</taxon>
        <taxon>Flavobacteriia</taxon>
        <taxon>Flavobacteriales</taxon>
        <taxon>Flavobacteriaceae</taxon>
        <taxon>Spongiivirga</taxon>
    </lineage>
</organism>
<dbReference type="Gene3D" id="3.10.350.10">
    <property type="entry name" value="LysM domain"/>
    <property type="match status" value="1"/>
</dbReference>
<dbReference type="SMART" id="SM00047">
    <property type="entry name" value="LYZ2"/>
    <property type="match status" value="1"/>
</dbReference>
<name>A0A6M0CYD4_9FLAO</name>
<keyword evidence="2" id="KW-0081">Bacteriolytic enzyme</keyword>
<evidence type="ECO:0000256" key="2">
    <source>
        <dbReference type="ARBA" id="ARBA00022638"/>
    </source>
</evidence>
<dbReference type="InterPro" id="IPR051056">
    <property type="entry name" value="Glycosyl_Hydrolase_73"/>
</dbReference>
<proteinExistence type="predicted"/>
<comment type="caution">
    <text evidence="6">The sequence shown here is derived from an EMBL/GenBank/DDBJ whole genome shotgun (WGS) entry which is preliminary data.</text>
</comment>
<evidence type="ECO:0000256" key="4">
    <source>
        <dbReference type="ARBA" id="ARBA00032108"/>
    </source>
</evidence>
<dbReference type="RefSeq" id="WP_164033408.1">
    <property type="nucleotide sequence ID" value="NZ_JAABOQ010000007.1"/>
</dbReference>
<dbReference type="PANTHER" id="PTHR33308:SF9">
    <property type="entry name" value="PEPTIDOGLYCAN HYDROLASE FLGJ"/>
    <property type="match status" value="1"/>
</dbReference>
<dbReference type="InterPro" id="IPR018392">
    <property type="entry name" value="LysM"/>
</dbReference>
<gene>
    <name evidence="6" type="ORF">GWK10_15990</name>
</gene>
<dbReference type="PROSITE" id="PS51257">
    <property type="entry name" value="PROKAR_LIPOPROTEIN"/>
    <property type="match status" value="1"/>
</dbReference>
<dbReference type="InterPro" id="IPR036779">
    <property type="entry name" value="LysM_dom_sf"/>
</dbReference>
<dbReference type="Gene3D" id="1.10.530.10">
    <property type="match status" value="1"/>
</dbReference>
<evidence type="ECO:0000259" key="5">
    <source>
        <dbReference type="PROSITE" id="PS51782"/>
    </source>
</evidence>
<evidence type="ECO:0000313" key="7">
    <source>
        <dbReference type="Proteomes" id="UP000474296"/>
    </source>
</evidence>
<evidence type="ECO:0000256" key="3">
    <source>
        <dbReference type="ARBA" id="ARBA00022801"/>
    </source>
</evidence>
<dbReference type="PANTHER" id="PTHR33308">
    <property type="entry name" value="PEPTIDOGLYCAN HYDROLASE FLGJ"/>
    <property type="match status" value="1"/>
</dbReference>
<dbReference type="Proteomes" id="UP000474296">
    <property type="component" value="Unassembled WGS sequence"/>
</dbReference>
<dbReference type="GO" id="GO:0031640">
    <property type="term" value="P:killing of cells of another organism"/>
    <property type="evidence" value="ECO:0007669"/>
    <property type="project" value="UniProtKB-KW"/>
</dbReference>
<protein>
    <recommendedName>
        <fullName evidence="4">Peptidoglycan hydrolase</fullName>
    </recommendedName>
</protein>